<feature type="signal peptide" evidence="2">
    <location>
        <begin position="1"/>
        <end position="23"/>
    </location>
</feature>
<feature type="chain" id="PRO_5043131834" evidence="2">
    <location>
        <begin position="24"/>
        <end position="53"/>
    </location>
</feature>
<proteinExistence type="predicted"/>
<evidence type="ECO:0000256" key="2">
    <source>
        <dbReference type="SAM" id="SignalP"/>
    </source>
</evidence>
<keyword evidence="2" id="KW-0732">Signal</keyword>
<evidence type="ECO:0000256" key="1">
    <source>
        <dbReference type="SAM" id="MobiDB-lite"/>
    </source>
</evidence>
<sequence>MVKQACGFAIVVIGLSVITWTQCEEEETASTVGHLLSSGSDLTQPDLEEEKGE</sequence>
<organism evidence="5">
    <name type="scientific">Rodentolepis nana</name>
    <name type="common">Dwarf tapeworm</name>
    <name type="synonym">Hymenolepis nana</name>
    <dbReference type="NCBI Taxonomy" id="102285"/>
    <lineage>
        <taxon>Eukaryota</taxon>
        <taxon>Metazoa</taxon>
        <taxon>Spiralia</taxon>
        <taxon>Lophotrochozoa</taxon>
        <taxon>Platyhelminthes</taxon>
        <taxon>Cestoda</taxon>
        <taxon>Eucestoda</taxon>
        <taxon>Cyclophyllidea</taxon>
        <taxon>Hymenolepididae</taxon>
        <taxon>Rodentolepis</taxon>
    </lineage>
</organism>
<dbReference type="WBParaSite" id="HNAJ_0000639101-mRNA-1">
    <property type="protein sequence ID" value="HNAJ_0000639101-mRNA-1"/>
    <property type="gene ID" value="HNAJ_0000639101"/>
</dbReference>
<evidence type="ECO:0000313" key="5">
    <source>
        <dbReference type="WBParaSite" id="HNAJ_0000639101-mRNA-1"/>
    </source>
</evidence>
<dbReference type="AlphaFoldDB" id="A0A0R3TH50"/>
<accession>A0A0R3TH50</accession>
<evidence type="ECO:0000313" key="3">
    <source>
        <dbReference type="EMBL" id="VDO02247.1"/>
    </source>
</evidence>
<gene>
    <name evidence="3" type="ORF">HNAJ_LOCUS6387</name>
</gene>
<dbReference type="EMBL" id="UZAE01006888">
    <property type="protein sequence ID" value="VDO02247.1"/>
    <property type="molecule type" value="Genomic_DNA"/>
</dbReference>
<feature type="region of interest" description="Disordered" evidence="1">
    <location>
        <begin position="29"/>
        <end position="53"/>
    </location>
</feature>
<reference evidence="3 4" key="2">
    <citation type="submission" date="2018-11" db="EMBL/GenBank/DDBJ databases">
        <authorList>
            <consortium name="Pathogen Informatics"/>
        </authorList>
    </citation>
    <scope>NUCLEOTIDE SEQUENCE [LARGE SCALE GENOMIC DNA]</scope>
</reference>
<keyword evidence="4" id="KW-1185">Reference proteome</keyword>
<name>A0A0R3TH50_RODNA</name>
<protein>
    <submittedName>
        <fullName evidence="5">Sperm protein 6kDa</fullName>
    </submittedName>
</protein>
<reference evidence="5" key="1">
    <citation type="submission" date="2017-02" db="UniProtKB">
        <authorList>
            <consortium name="WormBaseParasite"/>
        </authorList>
    </citation>
    <scope>IDENTIFICATION</scope>
</reference>
<evidence type="ECO:0000313" key="4">
    <source>
        <dbReference type="Proteomes" id="UP000278807"/>
    </source>
</evidence>
<dbReference type="Proteomes" id="UP000278807">
    <property type="component" value="Unassembled WGS sequence"/>
</dbReference>